<comment type="caution">
    <text evidence="2">The sequence shown here is derived from an EMBL/GenBank/DDBJ whole genome shotgun (WGS) entry which is preliminary data.</text>
</comment>
<protein>
    <submittedName>
        <fullName evidence="2">Metallophosphoesterase family protein</fullName>
        <ecNumber evidence="2">3.1.-.-</ecNumber>
    </submittedName>
</protein>
<organism evidence="2 3">
    <name type="scientific">Streptococcus caprae</name>
    <dbReference type="NCBI Taxonomy" id="1640501"/>
    <lineage>
        <taxon>Bacteria</taxon>
        <taxon>Bacillati</taxon>
        <taxon>Bacillota</taxon>
        <taxon>Bacilli</taxon>
        <taxon>Lactobacillales</taxon>
        <taxon>Streptococcaceae</taxon>
        <taxon>Streptococcus</taxon>
    </lineage>
</organism>
<dbReference type="InterPro" id="IPR050126">
    <property type="entry name" value="Ap4A_hydrolase"/>
</dbReference>
<feature type="domain" description="Calcineurin-like phosphoesterase" evidence="1">
    <location>
        <begin position="5"/>
        <end position="195"/>
    </location>
</feature>
<keyword evidence="2" id="KW-0378">Hydrolase</keyword>
<dbReference type="Gene3D" id="3.60.21.10">
    <property type="match status" value="1"/>
</dbReference>
<dbReference type="Pfam" id="PF00149">
    <property type="entry name" value="Metallophos"/>
    <property type="match status" value="1"/>
</dbReference>
<proteinExistence type="predicted"/>
<dbReference type="Proteomes" id="UP001595807">
    <property type="component" value="Unassembled WGS sequence"/>
</dbReference>
<dbReference type="GO" id="GO:0016787">
    <property type="term" value="F:hydrolase activity"/>
    <property type="evidence" value="ECO:0007669"/>
    <property type="project" value="UniProtKB-KW"/>
</dbReference>
<dbReference type="CDD" id="cd00144">
    <property type="entry name" value="MPP_PPP_family"/>
    <property type="match status" value="1"/>
</dbReference>
<dbReference type="InterPro" id="IPR004843">
    <property type="entry name" value="Calcineurin-like_PHP"/>
</dbReference>
<sequence>MTSQFFVVGDVHGKYSLLTDILAKWQPESQQLVFVGDLVDRGDDSKFCLELVCRLVREEGAVCLMGNHEWMFLRYLDDPVERYGHYQRNGGNTTINSLLGRALDAPVDPVADAASILEQYAELISQIRSFPYLYETEDYFFVHAGLDLSLADVRETPDYDKIWLRQPFHQGINKTGKCIVFGHTPTKYLFNSPVMTSQLWQTADRKIGIDGGAVYGGVLHGVVLDRQGVREDHIVGLINSYTVVDD</sequence>
<evidence type="ECO:0000313" key="3">
    <source>
        <dbReference type="Proteomes" id="UP001595807"/>
    </source>
</evidence>
<dbReference type="RefSeq" id="WP_380425205.1">
    <property type="nucleotide sequence ID" value="NZ_JBHRZV010000015.1"/>
</dbReference>
<accession>A0ABV8CU23</accession>
<keyword evidence="3" id="KW-1185">Reference proteome</keyword>
<dbReference type="EMBL" id="JBHRZV010000015">
    <property type="protein sequence ID" value="MFC3927528.1"/>
    <property type="molecule type" value="Genomic_DNA"/>
</dbReference>
<gene>
    <name evidence="2" type="ORF">ACFORF_02620</name>
</gene>
<reference evidence="3" key="1">
    <citation type="journal article" date="2019" name="Int. J. Syst. Evol. Microbiol.">
        <title>The Global Catalogue of Microorganisms (GCM) 10K type strain sequencing project: providing services to taxonomists for standard genome sequencing and annotation.</title>
        <authorList>
            <consortium name="The Broad Institute Genomics Platform"/>
            <consortium name="The Broad Institute Genome Sequencing Center for Infectious Disease"/>
            <person name="Wu L."/>
            <person name="Ma J."/>
        </authorList>
    </citation>
    <scope>NUCLEOTIDE SEQUENCE [LARGE SCALE GENOMIC DNA]</scope>
    <source>
        <strain evidence="3">CCUG 67170</strain>
    </source>
</reference>
<dbReference type="PANTHER" id="PTHR42850">
    <property type="entry name" value="METALLOPHOSPHOESTERASE"/>
    <property type="match status" value="1"/>
</dbReference>
<dbReference type="InterPro" id="IPR029052">
    <property type="entry name" value="Metallo-depent_PP-like"/>
</dbReference>
<evidence type="ECO:0000259" key="1">
    <source>
        <dbReference type="Pfam" id="PF00149"/>
    </source>
</evidence>
<dbReference type="EC" id="3.1.-.-" evidence="2"/>
<name>A0ABV8CU23_9STRE</name>
<dbReference type="PANTHER" id="PTHR42850:SF4">
    <property type="entry name" value="ZINC-DEPENDENT ENDOPOLYPHOSPHATASE"/>
    <property type="match status" value="1"/>
</dbReference>
<evidence type="ECO:0000313" key="2">
    <source>
        <dbReference type="EMBL" id="MFC3927528.1"/>
    </source>
</evidence>
<dbReference type="SUPFAM" id="SSF56300">
    <property type="entry name" value="Metallo-dependent phosphatases"/>
    <property type="match status" value="1"/>
</dbReference>